<dbReference type="PhylomeDB" id="S8AZL9"/>
<evidence type="ECO:0000313" key="3">
    <source>
        <dbReference type="EMBL" id="EPS31888.1"/>
    </source>
</evidence>
<dbReference type="STRING" id="933388.S8AZL9"/>
<proteinExistence type="predicted"/>
<feature type="domain" description="Xylanolytic transcriptional activator regulatory" evidence="2">
    <location>
        <begin position="76"/>
        <end position="297"/>
    </location>
</feature>
<evidence type="ECO:0000313" key="4">
    <source>
        <dbReference type="Proteomes" id="UP000019376"/>
    </source>
</evidence>
<keyword evidence="4" id="KW-1185">Reference proteome</keyword>
<dbReference type="GO" id="GO:0003677">
    <property type="term" value="F:DNA binding"/>
    <property type="evidence" value="ECO:0007669"/>
    <property type="project" value="InterPro"/>
</dbReference>
<dbReference type="OrthoDB" id="2123952at2759"/>
<dbReference type="Proteomes" id="UP000019376">
    <property type="component" value="Unassembled WGS sequence"/>
</dbReference>
<dbReference type="PANTHER" id="PTHR47431:SF1">
    <property type="entry name" value="ZN(II)2CYS6 TRANSCRIPTION FACTOR (EUROFUNG)"/>
    <property type="match status" value="1"/>
</dbReference>
<dbReference type="HOGENOM" id="CLU_014802_0_0_1"/>
<sequence>MDDPEFLPMLFSGDMNTLEFDQMFNADHDLDGFFADLLCVPSFPQPRRSDFTPSFEDASLRSWLGVGQYNSDNDVLKAYYQYVHPCFPILPPPAAENDVYTANQGYDQAYEPTSPLIIALLSITIPIQTSEISANQGSEATLYTNQAYSLAHRAAETCARWSVATDCNSPLSEKPFVHPDVPPELEIPLAYCLLSLYHYLHRGDIAMMTSFAEKAHEAAIQLSLHKECTEIRGVAIREARSRAWWATYLCVCHASMVSCKPPIRAINTRTLEVQFPTSEYISRVWERYIRAEETLVAATLLLVSLVKGIRSKESVPNFRRSFGAVDKMIQAQLAQLTHVEPLTSTGDHSPEYKLAKSLHTITRMRLMSANMKIHRYRALMEYPAISRKFASFPPLDISERPPSESTDFQSAVLAKVEQIFPFPNHYSLQSCINSALAVSECLGSLRNDLTVAPFICSAIIAGYTAMMMLHFHGPEKRQLLPWLPVHEFRNHCQSITVATIKFLDRYSAGSSHLDRLTCDLRRAATACGVDLELSHFNPAI</sequence>
<gene>
    <name evidence="3" type="ORF">PDE_06846</name>
</gene>
<dbReference type="GO" id="GO:0008270">
    <property type="term" value="F:zinc ion binding"/>
    <property type="evidence" value="ECO:0007669"/>
    <property type="project" value="InterPro"/>
</dbReference>
<dbReference type="PANTHER" id="PTHR47431">
    <property type="entry name" value="ZN(II)2CYS6 TRANSCRIPTION FACTOR (EUROFUNG)-RELATED"/>
    <property type="match status" value="1"/>
</dbReference>
<dbReference type="eggNOG" id="ENOG502SKK7">
    <property type="taxonomic scope" value="Eukaryota"/>
</dbReference>
<reference evidence="3 4" key="1">
    <citation type="journal article" date="2013" name="PLoS ONE">
        <title>Genomic and secretomic analyses reveal unique features of the lignocellulolytic enzyme system of Penicillium decumbens.</title>
        <authorList>
            <person name="Liu G."/>
            <person name="Zhang L."/>
            <person name="Wei X."/>
            <person name="Zou G."/>
            <person name="Qin Y."/>
            <person name="Ma L."/>
            <person name="Li J."/>
            <person name="Zheng H."/>
            <person name="Wang S."/>
            <person name="Wang C."/>
            <person name="Xun L."/>
            <person name="Zhao G.-P."/>
            <person name="Zhou Z."/>
            <person name="Qu Y."/>
        </authorList>
    </citation>
    <scope>NUCLEOTIDE SEQUENCE [LARGE SCALE GENOMIC DNA]</scope>
    <source>
        <strain evidence="4">114-2 / CGMCC 5302</strain>
    </source>
</reference>
<keyword evidence="1" id="KW-0539">Nucleus</keyword>
<name>S8AZL9_PENO1</name>
<dbReference type="AlphaFoldDB" id="S8AZL9"/>
<protein>
    <recommendedName>
        <fullName evidence="2">Xylanolytic transcriptional activator regulatory domain-containing protein</fullName>
    </recommendedName>
</protein>
<dbReference type="InterPro" id="IPR007219">
    <property type="entry name" value="XnlR_reg_dom"/>
</dbReference>
<accession>S8AZL9</accession>
<evidence type="ECO:0000259" key="2">
    <source>
        <dbReference type="Pfam" id="PF04082"/>
    </source>
</evidence>
<dbReference type="GO" id="GO:0006351">
    <property type="term" value="P:DNA-templated transcription"/>
    <property type="evidence" value="ECO:0007669"/>
    <property type="project" value="InterPro"/>
</dbReference>
<dbReference type="Pfam" id="PF04082">
    <property type="entry name" value="Fungal_trans"/>
    <property type="match status" value="1"/>
</dbReference>
<dbReference type="CDD" id="cd12148">
    <property type="entry name" value="fungal_TF_MHR"/>
    <property type="match status" value="1"/>
</dbReference>
<evidence type="ECO:0000256" key="1">
    <source>
        <dbReference type="ARBA" id="ARBA00023242"/>
    </source>
</evidence>
<dbReference type="EMBL" id="KB644414">
    <property type="protein sequence ID" value="EPS31888.1"/>
    <property type="molecule type" value="Genomic_DNA"/>
</dbReference>
<organism evidence="3 4">
    <name type="scientific">Penicillium oxalicum (strain 114-2 / CGMCC 5302)</name>
    <name type="common">Penicillium decumbens</name>
    <dbReference type="NCBI Taxonomy" id="933388"/>
    <lineage>
        <taxon>Eukaryota</taxon>
        <taxon>Fungi</taxon>
        <taxon>Dikarya</taxon>
        <taxon>Ascomycota</taxon>
        <taxon>Pezizomycotina</taxon>
        <taxon>Eurotiomycetes</taxon>
        <taxon>Eurotiomycetidae</taxon>
        <taxon>Eurotiales</taxon>
        <taxon>Aspergillaceae</taxon>
        <taxon>Penicillium</taxon>
    </lineage>
</organism>